<dbReference type="InterPro" id="IPR002048">
    <property type="entry name" value="EF_hand_dom"/>
</dbReference>
<dbReference type="PANTHER" id="PTHR46212:SF3">
    <property type="entry name" value="GH27120P"/>
    <property type="match status" value="1"/>
</dbReference>
<keyword evidence="8" id="KW-1185">Reference proteome</keyword>
<dbReference type="Gene3D" id="1.10.238.10">
    <property type="entry name" value="EF-hand"/>
    <property type="match status" value="1"/>
</dbReference>
<feature type="domain" description="EF-hand" evidence="6">
    <location>
        <begin position="30"/>
        <end position="65"/>
    </location>
</feature>
<dbReference type="GO" id="GO:0048306">
    <property type="term" value="F:calcium-dependent protein binding"/>
    <property type="evidence" value="ECO:0007669"/>
    <property type="project" value="UniProtKB-ARBA"/>
</dbReference>
<reference evidence="7 8" key="1">
    <citation type="journal article" date="2015" name="Genome Biol. Evol.">
        <title>Comparative Genomics of a Bacterivorous Green Alga Reveals Evolutionary Causalities and Consequences of Phago-Mixotrophic Mode of Nutrition.</title>
        <authorList>
            <person name="Burns J.A."/>
            <person name="Paasch A."/>
            <person name="Narechania A."/>
            <person name="Kim E."/>
        </authorList>
    </citation>
    <scope>NUCLEOTIDE SEQUENCE [LARGE SCALE GENOMIC DNA]</scope>
    <source>
        <strain evidence="7 8">PLY_AMNH</strain>
    </source>
</reference>
<keyword evidence="2" id="KW-0963">Cytoplasm</keyword>
<gene>
    <name evidence="7" type="ORF">CYMTET_24156</name>
</gene>
<name>A0AAE0L0J6_9CHLO</name>
<evidence type="ECO:0000256" key="4">
    <source>
        <dbReference type="ARBA" id="ARBA00022737"/>
    </source>
</evidence>
<evidence type="ECO:0000256" key="3">
    <source>
        <dbReference type="ARBA" id="ARBA00022723"/>
    </source>
</evidence>
<dbReference type="PROSITE" id="PS50222">
    <property type="entry name" value="EF_HAND_2"/>
    <property type="match status" value="2"/>
</dbReference>
<evidence type="ECO:0000256" key="5">
    <source>
        <dbReference type="ARBA" id="ARBA00022837"/>
    </source>
</evidence>
<evidence type="ECO:0000256" key="1">
    <source>
        <dbReference type="ARBA" id="ARBA00004496"/>
    </source>
</evidence>
<dbReference type="GO" id="GO:0005509">
    <property type="term" value="F:calcium ion binding"/>
    <property type="evidence" value="ECO:0007669"/>
    <property type="project" value="InterPro"/>
</dbReference>
<dbReference type="InterPro" id="IPR018247">
    <property type="entry name" value="EF_Hand_1_Ca_BS"/>
</dbReference>
<dbReference type="Proteomes" id="UP001190700">
    <property type="component" value="Unassembled WGS sequence"/>
</dbReference>
<dbReference type="PROSITE" id="PS00018">
    <property type="entry name" value="EF_HAND_1"/>
    <property type="match status" value="1"/>
</dbReference>
<protein>
    <recommendedName>
        <fullName evidence="6">EF-hand domain-containing protein</fullName>
    </recommendedName>
</protein>
<keyword evidence="3" id="KW-0479">Metal-binding</keyword>
<dbReference type="SMART" id="SM00054">
    <property type="entry name" value="EFh"/>
    <property type="match status" value="4"/>
</dbReference>
<keyword evidence="4" id="KW-0677">Repeat</keyword>
<dbReference type="PANTHER" id="PTHR46212">
    <property type="entry name" value="PEFLIN"/>
    <property type="match status" value="1"/>
</dbReference>
<keyword evidence="5" id="KW-0106">Calcium</keyword>
<dbReference type="Pfam" id="PF13499">
    <property type="entry name" value="EF-hand_7"/>
    <property type="match status" value="1"/>
</dbReference>
<evidence type="ECO:0000313" key="7">
    <source>
        <dbReference type="EMBL" id="KAK3267275.1"/>
    </source>
</evidence>
<proteinExistence type="predicted"/>
<evidence type="ECO:0000313" key="8">
    <source>
        <dbReference type="Proteomes" id="UP001190700"/>
    </source>
</evidence>
<dbReference type="SUPFAM" id="SSF47473">
    <property type="entry name" value="EF-hand"/>
    <property type="match status" value="1"/>
</dbReference>
<feature type="domain" description="EF-hand" evidence="6">
    <location>
        <begin position="66"/>
        <end position="101"/>
    </location>
</feature>
<organism evidence="7 8">
    <name type="scientific">Cymbomonas tetramitiformis</name>
    <dbReference type="NCBI Taxonomy" id="36881"/>
    <lineage>
        <taxon>Eukaryota</taxon>
        <taxon>Viridiplantae</taxon>
        <taxon>Chlorophyta</taxon>
        <taxon>Pyramimonadophyceae</taxon>
        <taxon>Pyramimonadales</taxon>
        <taxon>Pyramimonadaceae</taxon>
        <taxon>Cymbomonas</taxon>
    </lineage>
</organism>
<evidence type="ECO:0000256" key="2">
    <source>
        <dbReference type="ARBA" id="ARBA00022490"/>
    </source>
</evidence>
<comment type="caution">
    <text evidence="7">The sequence shown here is derived from an EMBL/GenBank/DDBJ whole genome shotgun (WGS) entry which is preliminary data.</text>
</comment>
<sequence length="197" mass="22213">MYPGMQPQAVVYQTQSSLTSTANAPFLQPGSERFLPQWFQSVDQDRTGQISVKELQRTLNQNGLNYSLKFCASLIRMNDKSNNGVADYQEFCELHRFLVTAQQMFLHADSDRSGYLSLPQVHHAITSAGFQLDETSFYAACQSFDVERSGKFTLDYFIAFYVFLTNARSIFTAFDSNQSGSITLDFSRFVYATAGTS</sequence>
<accession>A0AAE0L0J6</accession>
<dbReference type="AlphaFoldDB" id="A0AAE0L0J6"/>
<dbReference type="InterPro" id="IPR011992">
    <property type="entry name" value="EF-hand-dom_pair"/>
</dbReference>
<evidence type="ECO:0000259" key="6">
    <source>
        <dbReference type="PROSITE" id="PS50222"/>
    </source>
</evidence>
<dbReference type="GO" id="GO:0005737">
    <property type="term" value="C:cytoplasm"/>
    <property type="evidence" value="ECO:0007669"/>
    <property type="project" value="UniProtKB-SubCell"/>
</dbReference>
<dbReference type="EMBL" id="LGRX02012512">
    <property type="protein sequence ID" value="KAK3267275.1"/>
    <property type="molecule type" value="Genomic_DNA"/>
</dbReference>
<dbReference type="InterPro" id="IPR051426">
    <property type="entry name" value="Peflin/Sorcin_CaBP"/>
</dbReference>
<comment type="subcellular location">
    <subcellularLocation>
        <location evidence="1">Cytoplasm</location>
    </subcellularLocation>
</comment>